<gene>
    <name evidence="5" type="ORF">WMO64_11340</name>
</gene>
<dbReference type="EMBL" id="JBBMFK010000018">
    <property type="protein sequence ID" value="MEQ2444055.1"/>
    <property type="molecule type" value="Genomic_DNA"/>
</dbReference>
<comment type="caution">
    <text evidence="5">The sequence shown here is derived from an EMBL/GenBank/DDBJ whole genome shotgun (WGS) entry which is preliminary data.</text>
</comment>
<accession>A0ABV1E9T9</accession>
<dbReference type="NCBIfam" id="NF033788">
    <property type="entry name" value="HTH_metalloreg"/>
    <property type="match status" value="1"/>
</dbReference>
<keyword evidence="6" id="KW-1185">Reference proteome</keyword>
<keyword evidence="3" id="KW-0804">Transcription</keyword>
<keyword evidence="1" id="KW-0805">Transcription regulation</keyword>
<proteinExistence type="predicted"/>
<protein>
    <submittedName>
        <fullName evidence="5">Metalloregulator ArsR/SmtB family transcription factor</fullName>
    </submittedName>
</protein>
<dbReference type="Gene3D" id="1.10.10.10">
    <property type="entry name" value="Winged helix-like DNA-binding domain superfamily/Winged helix DNA-binding domain"/>
    <property type="match status" value="1"/>
</dbReference>
<dbReference type="PROSITE" id="PS50987">
    <property type="entry name" value="HTH_ARSR_2"/>
    <property type="match status" value="1"/>
</dbReference>
<dbReference type="Pfam" id="PF01022">
    <property type="entry name" value="HTH_5"/>
    <property type="match status" value="1"/>
</dbReference>
<dbReference type="InterPro" id="IPR051081">
    <property type="entry name" value="HTH_MetalResp_TranReg"/>
</dbReference>
<keyword evidence="2" id="KW-0238">DNA-binding</keyword>
<dbReference type="Proteomes" id="UP001464378">
    <property type="component" value="Unassembled WGS sequence"/>
</dbReference>
<evidence type="ECO:0000256" key="2">
    <source>
        <dbReference type="ARBA" id="ARBA00023125"/>
    </source>
</evidence>
<name>A0ABV1E9T9_9FIRM</name>
<organism evidence="5 6">
    <name type="scientific">Pseudoflavonifractor intestinihominis</name>
    <dbReference type="NCBI Taxonomy" id="3133171"/>
    <lineage>
        <taxon>Bacteria</taxon>
        <taxon>Bacillati</taxon>
        <taxon>Bacillota</taxon>
        <taxon>Clostridia</taxon>
        <taxon>Eubacteriales</taxon>
        <taxon>Oscillospiraceae</taxon>
        <taxon>Pseudoflavonifractor</taxon>
    </lineage>
</organism>
<dbReference type="InterPro" id="IPR011991">
    <property type="entry name" value="ArsR-like_HTH"/>
</dbReference>
<dbReference type="PANTHER" id="PTHR33154:SF18">
    <property type="entry name" value="ARSENICAL RESISTANCE OPERON REPRESSOR"/>
    <property type="match status" value="1"/>
</dbReference>
<dbReference type="SMART" id="SM00418">
    <property type="entry name" value="HTH_ARSR"/>
    <property type="match status" value="1"/>
</dbReference>
<dbReference type="PRINTS" id="PR00778">
    <property type="entry name" value="HTHARSR"/>
</dbReference>
<sequence length="103" mass="11290">MATVYEERAAVFKALCDPRRQQILELLRGGEICACKLTEALGMPQSSLSYHMKILCESGIVVGREEGKWTHYRISPQGSANAVELLQEITGAAEGQNPCCCCK</sequence>
<dbReference type="PANTHER" id="PTHR33154">
    <property type="entry name" value="TRANSCRIPTIONAL REGULATOR, ARSR FAMILY"/>
    <property type="match status" value="1"/>
</dbReference>
<evidence type="ECO:0000313" key="6">
    <source>
        <dbReference type="Proteomes" id="UP001464378"/>
    </source>
</evidence>
<dbReference type="RefSeq" id="WP_294517111.1">
    <property type="nucleotide sequence ID" value="NZ_JBBMFK010000018.1"/>
</dbReference>
<evidence type="ECO:0000259" key="4">
    <source>
        <dbReference type="PROSITE" id="PS50987"/>
    </source>
</evidence>
<evidence type="ECO:0000313" key="5">
    <source>
        <dbReference type="EMBL" id="MEQ2444055.1"/>
    </source>
</evidence>
<dbReference type="SUPFAM" id="SSF46785">
    <property type="entry name" value="Winged helix' DNA-binding domain"/>
    <property type="match status" value="1"/>
</dbReference>
<dbReference type="InterPro" id="IPR036390">
    <property type="entry name" value="WH_DNA-bd_sf"/>
</dbReference>
<dbReference type="InterPro" id="IPR001845">
    <property type="entry name" value="HTH_ArsR_DNA-bd_dom"/>
</dbReference>
<dbReference type="InterPro" id="IPR036388">
    <property type="entry name" value="WH-like_DNA-bd_sf"/>
</dbReference>
<evidence type="ECO:0000256" key="3">
    <source>
        <dbReference type="ARBA" id="ARBA00023163"/>
    </source>
</evidence>
<evidence type="ECO:0000256" key="1">
    <source>
        <dbReference type="ARBA" id="ARBA00023015"/>
    </source>
</evidence>
<feature type="domain" description="HTH arsR-type" evidence="4">
    <location>
        <begin position="1"/>
        <end position="97"/>
    </location>
</feature>
<reference evidence="5 6" key="1">
    <citation type="submission" date="2024-03" db="EMBL/GenBank/DDBJ databases">
        <title>Human intestinal bacterial collection.</title>
        <authorList>
            <person name="Pauvert C."/>
            <person name="Hitch T.C.A."/>
            <person name="Clavel T."/>
        </authorList>
    </citation>
    <scope>NUCLEOTIDE SEQUENCE [LARGE SCALE GENOMIC DNA]</scope>
    <source>
        <strain evidence="5 6">CLA-AP-H29</strain>
    </source>
</reference>
<dbReference type="CDD" id="cd00090">
    <property type="entry name" value="HTH_ARSR"/>
    <property type="match status" value="1"/>
</dbReference>